<sequence length="106" mass="12138">MMKLAQEGLLSDLAIRYRDRLTRFGFHYLQTFFESHQVTLHILDGQTDEKSVQEELVEDLIAIITSFSGKLYGIRSQKNKIVEEKVKGVLEDVANLPNEANEHSTT</sequence>
<keyword evidence="3" id="KW-1185">Reference proteome</keyword>
<dbReference type="Gene3D" id="1.10.287.2170">
    <property type="match status" value="1"/>
</dbReference>
<comment type="caution">
    <text evidence="2">The sequence shown here is derived from an EMBL/GenBank/DDBJ whole genome shotgun (WGS) entry which is preliminary data.</text>
</comment>
<dbReference type="Pfam" id="PF00239">
    <property type="entry name" value="Resolvase"/>
    <property type="match status" value="1"/>
</dbReference>
<feature type="domain" description="Resolvase/invertase-type recombinase catalytic" evidence="1">
    <location>
        <begin position="1"/>
        <end position="79"/>
    </location>
</feature>
<name>A0ABT0WI06_9BACI</name>
<evidence type="ECO:0000313" key="3">
    <source>
        <dbReference type="Proteomes" id="UP001523262"/>
    </source>
</evidence>
<dbReference type="InterPro" id="IPR006119">
    <property type="entry name" value="Resolv_N"/>
</dbReference>
<accession>A0ABT0WI06</accession>
<dbReference type="SUPFAM" id="SSF53041">
    <property type="entry name" value="Resolvase-like"/>
    <property type="match status" value="1"/>
</dbReference>
<protein>
    <submittedName>
        <fullName evidence="2">Recombinase family protein</fullName>
    </submittedName>
</protein>
<reference evidence="2 3" key="1">
    <citation type="submission" date="2022-06" db="EMBL/GenBank/DDBJ databases">
        <authorList>
            <person name="Jeon C.O."/>
        </authorList>
    </citation>
    <scope>NUCLEOTIDE SEQUENCE [LARGE SCALE GENOMIC DNA]</scope>
    <source>
        <strain evidence="2 3">KCTC 13943</strain>
    </source>
</reference>
<dbReference type="InterPro" id="IPR036162">
    <property type="entry name" value="Resolvase-like_N_sf"/>
</dbReference>
<proteinExistence type="predicted"/>
<dbReference type="Proteomes" id="UP001523262">
    <property type="component" value="Unassembled WGS sequence"/>
</dbReference>
<organism evidence="2 3">
    <name type="scientific">Neobacillus pocheonensis</name>
    <dbReference type="NCBI Taxonomy" id="363869"/>
    <lineage>
        <taxon>Bacteria</taxon>
        <taxon>Bacillati</taxon>
        <taxon>Bacillota</taxon>
        <taxon>Bacilli</taxon>
        <taxon>Bacillales</taxon>
        <taxon>Bacillaceae</taxon>
        <taxon>Neobacillus</taxon>
    </lineage>
</organism>
<gene>
    <name evidence="2" type="ORF">NDK43_23160</name>
</gene>
<evidence type="ECO:0000313" key="2">
    <source>
        <dbReference type="EMBL" id="MCM2534712.1"/>
    </source>
</evidence>
<evidence type="ECO:0000259" key="1">
    <source>
        <dbReference type="Pfam" id="PF00239"/>
    </source>
</evidence>
<dbReference type="EMBL" id="JAMQCR010000002">
    <property type="protein sequence ID" value="MCM2534712.1"/>
    <property type="molecule type" value="Genomic_DNA"/>
</dbReference>